<proteinExistence type="predicted"/>
<evidence type="ECO:0000313" key="3">
    <source>
        <dbReference type="Proteomes" id="UP001177023"/>
    </source>
</evidence>
<gene>
    <name evidence="2" type="ORF">MSPICULIGERA_LOCUS12336</name>
</gene>
<organism evidence="2 3">
    <name type="scientific">Mesorhabditis spiculigera</name>
    <dbReference type="NCBI Taxonomy" id="96644"/>
    <lineage>
        <taxon>Eukaryota</taxon>
        <taxon>Metazoa</taxon>
        <taxon>Ecdysozoa</taxon>
        <taxon>Nematoda</taxon>
        <taxon>Chromadorea</taxon>
        <taxon>Rhabditida</taxon>
        <taxon>Rhabditina</taxon>
        <taxon>Rhabditomorpha</taxon>
        <taxon>Rhabditoidea</taxon>
        <taxon>Rhabditidae</taxon>
        <taxon>Mesorhabditinae</taxon>
        <taxon>Mesorhabditis</taxon>
    </lineage>
</organism>
<name>A0AA36G5X0_9BILA</name>
<protein>
    <submittedName>
        <fullName evidence="2">Uncharacterized protein</fullName>
    </submittedName>
</protein>
<accession>A0AA36G5X0</accession>
<feature type="non-terminal residue" evidence="2">
    <location>
        <position position="176"/>
    </location>
</feature>
<evidence type="ECO:0000313" key="2">
    <source>
        <dbReference type="EMBL" id="CAJ0573992.1"/>
    </source>
</evidence>
<sequence length="176" mass="19384">MLLFVSIFVEMAAAYIAPEKQDPAEACKLFGSAANKLGNKPLVEAGRYLFAKACDKWLQEDPKFENIDKCLLTNFNKPAMREGCTPTNGSSLCSALAEMMKCTVLNIAKFCHSEQERIYMAKRMQVTLLTQVNGRMPAECVKPVIALLNSVENERTTPAPPTLAPTMQGPSKDYGD</sequence>
<reference evidence="2" key="1">
    <citation type="submission" date="2023-06" db="EMBL/GenBank/DDBJ databases">
        <authorList>
            <person name="Delattre M."/>
        </authorList>
    </citation>
    <scope>NUCLEOTIDE SEQUENCE</scope>
    <source>
        <strain evidence="2">AF72</strain>
    </source>
</reference>
<keyword evidence="3" id="KW-1185">Reference proteome</keyword>
<feature type="region of interest" description="Disordered" evidence="1">
    <location>
        <begin position="153"/>
        <end position="176"/>
    </location>
</feature>
<comment type="caution">
    <text evidence="2">The sequence shown here is derived from an EMBL/GenBank/DDBJ whole genome shotgun (WGS) entry which is preliminary data.</text>
</comment>
<dbReference type="AlphaFoldDB" id="A0AA36G5X0"/>
<evidence type="ECO:0000256" key="1">
    <source>
        <dbReference type="SAM" id="MobiDB-lite"/>
    </source>
</evidence>
<dbReference type="Proteomes" id="UP001177023">
    <property type="component" value="Unassembled WGS sequence"/>
</dbReference>
<dbReference type="EMBL" id="CATQJA010002625">
    <property type="protein sequence ID" value="CAJ0573992.1"/>
    <property type="molecule type" value="Genomic_DNA"/>
</dbReference>